<evidence type="ECO:0000313" key="2">
    <source>
        <dbReference type="Proteomes" id="UP000233837"/>
    </source>
</evidence>
<reference evidence="1 2" key="2">
    <citation type="journal article" date="2017" name="Nature">
        <title>The Apostasia genome and the evolution of orchids.</title>
        <authorList>
            <person name="Zhang G.Q."/>
            <person name="Liu K.W."/>
            <person name="Li Z."/>
            <person name="Lohaus R."/>
            <person name="Hsiao Y.Y."/>
            <person name="Niu S.C."/>
            <person name="Wang J.Y."/>
            <person name="Lin Y.C."/>
            <person name="Xu Q."/>
            <person name="Chen L.J."/>
            <person name="Yoshida K."/>
            <person name="Fujiwara S."/>
            <person name="Wang Z.W."/>
            <person name="Zhang Y.Q."/>
            <person name="Mitsuda N."/>
            <person name="Wang M."/>
            <person name="Liu G.H."/>
            <person name="Pecoraro L."/>
            <person name="Huang H.X."/>
            <person name="Xiao X.J."/>
            <person name="Lin M."/>
            <person name="Wu X.Y."/>
            <person name="Wu W.L."/>
            <person name="Chen Y.Y."/>
            <person name="Chang S.B."/>
            <person name="Sakamoto S."/>
            <person name="Ohme-Takagi M."/>
            <person name="Yagi M."/>
            <person name="Zeng S.J."/>
            <person name="Shen C.Y."/>
            <person name="Yeh C.M."/>
            <person name="Luo Y.B."/>
            <person name="Tsai W.C."/>
            <person name="Van de Peer Y."/>
            <person name="Liu Z.J."/>
        </authorList>
    </citation>
    <scope>NUCLEOTIDE SEQUENCE [LARGE SCALE GENOMIC DNA]</scope>
    <source>
        <tissue evidence="1">The whole plant</tissue>
    </source>
</reference>
<accession>A0A2I0WH74</accession>
<dbReference type="AlphaFoldDB" id="A0A2I0WH74"/>
<gene>
    <name evidence="1" type="ORF">MA16_Dca020199</name>
</gene>
<name>A0A2I0WH74_9ASPA</name>
<evidence type="ECO:0000313" key="1">
    <source>
        <dbReference type="EMBL" id="PKU74988.1"/>
    </source>
</evidence>
<dbReference type="EMBL" id="KZ502661">
    <property type="protein sequence ID" value="PKU74988.1"/>
    <property type="molecule type" value="Genomic_DNA"/>
</dbReference>
<proteinExistence type="predicted"/>
<sequence length="83" mass="9274">MHALRINSTTITINLTCRLRNNGGFCAIHVPDDEVCEYMLMEARTQAVVVYVEDEQISPIEVAAPPVEAYMCVSTIVFHDCLT</sequence>
<organism evidence="1 2">
    <name type="scientific">Dendrobium catenatum</name>
    <dbReference type="NCBI Taxonomy" id="906689"/>
    <lineage>
        <taxon>Eukaryota</taxon>
        <taxon>Viridiplantae</taxon>
        <taxon>Streptophyta</taxon>
        <taxon>Embryophyta</taxon>
        <taxon>Tracheophyta</taxon>
        <taxon>Spermatophyta</taxon>
        <taxon>Magnoliopsida</taxon>
        <taxon>Liliopsida</taxon>
        <taxon>Asparagales</taxon>
        <taxon>Orchidaceae</taxon>
        <taxon>Epidendroideae</taxon>
        <taxon>Malaxideae</taxon>
        <taxon>Dendrobiinae</taxon>
        <taxon>Dendrobium</taxon>
    </lineage>
</organism>
<reference evidence="1 2" key="1">
    <citation type="journal article" date="2016" name="Sci. Rep.">
        <title>The Dendrobium catenatum Lindl. genome sequence provides insights into polysaccharide synthase, floral development and adaptive evolution.</title>
        <authorList>
            <person name="Zhang G.Q."/>
            <person name="Xu Q."/>
            <person name="Bian C."/>
            <person name="Tsai W.C."/>
            <person name="Yeh C.M."/>
            <person name="Liu K.W."/>
            <person name="Yoshida K."/>
            <person name="Zhang L.S."/>
            <person name="Chang S.B."/>
            <person name="Chen F."/>
            <person name="Shi Y."/>
            <person name="Su Y.Y."/>
            <person name="Zhang Y.Q."/>
            <person name="Chen L.J."/>
            <person name="Yin Y."/>
            <person name="Lin M."/>
            <person name="Huang H."/>
            <person name="Deng H."/>
            <person name="Wang Z.W."/>
            <person name="Zhu S.L."/>
            <person name="Zhao X."/>
            <person name="Deng C."/>
            <person name="Niu S.C."/>
            <person name="Huang J."/>
            <person name="Wang M."/>
            <person name="Liu G.H."/>
            <person name="Yang H.J."/>
            <person name="Xiao X.J."/>
            <person name="Hsiao Y.Y."/>
            <person name="Wu W.L."/>
            <person name="Chen Y.Y."/>
            <person name="Mitsuda N."/>
            <person name="Ohme-Takagi M."/>
            <person name="Luo Y.B."/>
            <person name="Van de Peer Y."/>
            <person name="Liu Z.J."/>
        </authorList>
    </citation>
    <scope>NUCLEOTIDE SEQUENCE [LARGE SCALE GENOMIC DNA]</scope>
    <source>
        <tissue evidence="1">The whole plant</tissue>
    </source>
</reference>
<keyword evidence="2" id="KW-1185">Reference proteome</keyword>
<dbReference type="Proteomes" id="UP000233837">
    <property type="component" value="Unassembled WGS sequence"/>
</dbReference>
<protein>
    <submittedName>
        <fullName evidence="1">Uncharacterized protein</fullName>
    </submittedName>
</protein>